<feature type="transmembrane region" description="Helical" evidence="1">
    <location>
        <begin position="461"/>
        <end position="484"/>
    </location>
</feature>
<feature type="transmembrane region" description="Helical" evidence="1">
    <location>
        <begin position="12"/>
        <end position="32"/>
    </location>
</feature>
<dbReference type="AlphaFoldDB" id="A0A8J8GFG4"/>
<dbReference type="Gene3D" id="3.30.2090.10">
    <property type="entry name" value="Multidrug efflux transporter AcrB TolC docking domain, DN and DC subdomains"/>
    <property type="match status" value="2"/>
</dbReference>
<dbReference type="Proteomes" id="UP000625804">
    <property type="component" value="Unassembled WGS sequence"/>
</dbReference>
<evidence type="ECO:0000256" key="1">
    <source>
        <dbReference type="SAM" id="Phobius"/>
    </source>
</evidence>
<feature type="transmembrane region" description="Helical" evidence="1">
    <location>
        <begin position="902"/>
        <end position="923"/>
    </location>
</feature>
<dbReference type="RefSeq" id="WP_173732126.1">
    <property type="nucleotide sequence ID" value="NZ_JABTTE010000024.1"/>
</dbReference>
<keyword evidence="3" id="KW-1185">Reference proteome</keyword>
<proteinExistence type="predicted"/>
<dbReference type="Gene3D" id="3.30.70.1430">
    <property type="entry name" value="Multidrug efflux transporter AcrB pore domain"/>
    <property type="match status" value="2"/>
</dbReference>
<gene>
    <name evidence="2" type="ORF">HR057_14300</name>
</gene>
<feature type="transmembrane region" description="Helical" evidence="1">
    <location>
        <begin position="951"/>
        <end position="968"/>
    </location>
</feature>
<keyword evidence="1" id="KW-0472">Membrane</keyword>
<feature type="transmembrane region" description="Helical" evidence="1">
    <location>
        <begin position="358"/>
        <end position="380"/>
    </location>
</feature>
<sequence length="1020" mass="112610">MRLIKAAIENKKIVLFLTAIALVAGIYSYYIIPKQESPDISSPLAMVTTIYPGASPSEIENLVTKKIEEKVEEIDGYDYSESFSKNSVSAVIVYLNNDADPDKSWRELRDKINDIQSELPEGCQESIINTDLTEATGMMISISGENYSYEELGNYADEIKKELSSIEGISRFDVSGKQEKQVKVEVDLSQINKYDLSIEEVAAVLKAQNINIPSGSLNYETGKIKVKAPGSFTSLQDIENTIVGVSSISGETIKIKDIAKVYMGYNDDADYKYTNQGINAVILAGYFQDGKNIVLIGEEVRKKLDEVKNNLPSDIQLDEVIFQPKDVSDSVDFFMQKLLEGIVFVLITVFVGMSLRNAMVISSVIPISIALTFITMYVLGIEVHQVSTTALIIALGILVDDAIVIGDAIQVEIDKGKPGNEAAFYAIKKLFVPVFTSTLIIVGAFAPLLTIPGAVGEFLKALPLVVMICVTWSYISALLLTPSISSAFFKKRNKEEKEGIIRKMFRIILTFSLKHKTIVILSAIAIFLVSVGLFKTLGMQFFPYVDKDILYVDIENEKVDDLDSTNQLVKQVEEVLQSQKEVTGYTSAIGGGLPKFYVTLPTVSNSKDVAQTLVKVDIEKTDTFSTRQELAEHLQYLLDTNISGGKATVKLLEQAKPIGAPIRLRLIGEDLDQLYAASEKIQEQLRNIPGTLNVRDDASQKTYQYEVNIDDTKASQKGLLKSDILKQIHIALKGSTSSVYRKNGSEYDIVVKTNISSVKELKNLQIKSSITGNKILLGQVASINLVSELDQIKHYNKEKTITVYSDVKTGSNAVDIEDALAKEIDKMDLDGVKVIYDGEKHQIQENFTSLALAGVLTIVIIYVLLTIQFNSFIEPIIIMTSLPFSLIGVVIGLMVFNMSLSFTAVMGIISLIGVVIRNAILLIEYIHDGRKEGLAVDEACLQAVSQRFRPIILSSTATITALIPLAFSKSDLFGPMAVTIMFGLLTSTFLTFIVIPVVYSLISSRKDQRFLQREHVENAM</sequence>
<dbReference type="Gene3D" id="1.20.1640.10">
    <property type="entry name" value="Multidrug efflux transporter AcrB transmembrane domain"/>
    <property type="match status" value="2"/>
</dbReference>
<feature type="transmembrane region" description="Helical" evidence="1">
    <location>
        <begin position="430"/>
        <end position="449"/>
    </location>
</feature>
<feature type="transmembrane region" description="Helical" evidence="1">
    <location>
        <begin position="386"/>
        <end position="409"/>
    </location>
</feature>
<accession>A0A8J8GFG4</accession>
<feature type="transmembrane region" description="Helical" evidence="1">
    <location>
        <begin position="333"/>
        <end position="351"/>
    </location>
</feature>
<dbReference type="EMBL" id="JABTTE010000024">
    <property type="protein sequence ID" value="NSL52924.1"/>
    <property type="molecule type" value="Genomic_DNA"/>
</dbReference>
<reference evidence="2" key="1">
    <citation type="submission" date="2020-06" db="EMBL/GenBank/DDBJ databases">
        <title>A novel thermopfilic bacterium from Erzurum, Turkey.</title>
        <authorList>
            <person name="Adiguzel A."/>
            <person name="Ay H."/>
            <person name="Baltaci M.O."/>
        </authorList>
    </citation>
    <scope>NUCLEOTIDE SEQUENCE</scope>
    <source>
        <strain evidence="2">P2</strain>
    </source>
</reference>
<dbReference type="Pfam" id="PF00873">
    <property type="entry name" value="ACR_tran"/>
    <property type="match status" value="1"/>
</dbReference>
<dbReference type="Gene3D" id="3.30.70.1320">
    <property type="entry name" value="Multidrug efflux transporter AcrB pore domain like"/>
    <property type="match status" value="1"/>
</dbReference>
<feature type="transmembrane region" description="Helical" evidence="1">
    <location>
        <begin position="877"/>
        <end position="896"/>
    </location>
</feature>
<dbReference type="SUPFAM" id="SSF82714">
    <property type="entry name" value="Multidrug efflux transporter AcrB TolC docking domain, DN and DC subdomains"/>
    <property type="match status" value="2"/>
</dbReference>
<protein>
    <submittedName>
        <fullName evidence="2">Efflux RND transporter permease subunit</fullName>
    </submittedName>
</protein>
<dbReference type="PANTHER" id="PTHR32063">
    <property type="match status" value="1"/>
</dbReference>
<dbReference type="PRINTS" id="PR00702">
    <property type="entry name" value="ACRIFLAVINRP"/>
</dbReference>
<dbReference type="Gene3D" id="3.30.70.1440">
    <property type="entry name" value="Multidrug efflux transporter AcrB pore domain"/>
    <property type="match status" value="1"/>
</dbReference>
<comment type="caution">
    <text evidence="2">The sequence shown here is derived from an EMBL/GenBank/DDBJ whole genome shotgun (WGS) entry which is preliminary data.</text>
</comment>
<dbReference type="SUPFAM" id="SSF82693">
    <property type="entry name" value="Multidrug efflux transporter AcrB pore domain, PN1, PN2, PC1 and PC2 subdomains"/>
    <property type="match status" value="2"/>
</dbReference>
<keyword evidence="1" id="KW-1133">Transmembrane helix</keyword>
<dbReference type="SUPFAM" id="SSF82866">
    <property type="entry name" value="Multidrug efflux transporter AcrB transmembrane domain"/>
    <property type="match status" value="2"/>
</dbReference>
<dbReference type="InterPro" id="IPR001036">
    <property type="entry name" value="Acrflvin-R"/>
</dbReference>
<evidence type="ECO:0000313" key="3">
    <source>
        <dbReference type="Proteomes" id="UP000625804"/>
    </source>
</evidence>
<dbReference type="GO" id="GO:0042910">
    <property type="term" value="F:xenobiotic transmembrane transporter activity"/>
    <property type="evidence" value="ECO:0007669"/>
    <property type="project" value="TreeGrafter"/>
</dbReference>
<dbReference type="PANTHER" id="PTHR32063:SF18">
    <property type="entry name" value="CATION EFFLUX SYSTEM PROTEIN"/>
    <property type="match status" value="1"/>
</dbReference>
<organism evidence="2 3">
    <name type="scientific">Calidifontibacillus erzurumensis</name>
    <dbReference type="NCBI Taxonomy" id="2741433"/>
    <lineage>
        <taxon>Bacteria</taxon>
        <taxon>Bacillati</taxon>
        <taxon>Bacillota</taxon>
        <taxon>Bacilli</taxon>
        <taxon>Bacillales</taxon>
        <taxon>Bacillaceae</taxon>
        <taxon>Calidifontibacillus/Schinkia group</taxon>
        <taxon>Calidifontibacillus</taxon>
    </lineage>
</organism>
<feature type="transmembrane region" description="Helical" evidence="1">
    <location>
        <begin position="847"/>
        <end position="865"/>
    </location>
</feature>
<feature type="transmembrane region" description="Helical" evidence="1">
    <location>
        <begin position="980"/>
        <end position="1002"/>
    </location>
</feature>
<keyword evidence="1" id="KW-0812">Transmembrane</keyword>
<name>A0A8J8GFG4_9BACI</name>
<dbReference type="InterPro" id="IPR027463">
    <property type="entry name" value="AcrB_DN_DC_subdom"/>
</dbReference>
<feature type="transmembrane region" description="Helical" evidence="1">
    <location>
        <begin position="505"/>
        <end position="534"/>
    </location>
</feature>
<dbReference type="GO" id="GO:0005886">
    <property type="term" value="C:plasma membrane"/>
    <property type="evidence" value="ECO:0007669"/>
    <property type="project" value="TreeGrafter"/>
</dbReference>
<evidence type="ECO:0000313" key="2">
    <source>
        <dbReference type="EMBL" id="NSL52924.1"/>
    </source>
</evidence>